<evidence type="ECO:0000313" key="3">
    <source>
        <dbReference type="Proteomes" id="UP000483379"/>
    </source>
</evidence>
<protein>
    <submittedName>
        <fullName evidence="2">Uncharacterized protein</fullName>
    </submittedName>
</protein>
<sequence>MNELTKITTAALAALILPACATNETMSGSSVAMSRQASGAAESACMSAVNSNYGGKVREVRVASSELSEANSSVMVDAVGVRGGPTTERWRCLVSNDGNVEELSVVQ</sequence>
<dbReference type="Proteomes" id="UP000483379">
    <property type="component" value="Unassembled WGS sequence"/>
</dbReference>
<dbReference type="RefSeq" id="WP_164455541.1">
    <property type="nucleotide sequence ID" value="NZ_JAAIJQ010000101.1"/>
</dbReference>
<keyword evidence="1" id="KW-0732">Signal</keyword>
<gene>
    <name evidence="2" type="ORF">G3446_22600</name>
</gene>
<dbReference type="EMBL" id="JAAIJQ010000101">
    <property type="protein sequence ID" value="NEV64622.1"/>
    <property type="molecule type" value="Genomic_DNA"/>
</dbReference>
<proteinExistence type="predicted"/>
<evidence type="ECO:0000256" key="1">
    <source>
        <dbReference type="SAM" id="SignalP"/>
    </source>
</evidence>
<accession>A0A6M0K4B6</accession>
<name>A0A6M0K4B6_9GAMM</name>
<reference evidence="2 3" key="1">
    <citation type="submission" date="2020-02" db="EMBL/GenBank/DDBJ databases">
        <title>Genome sequences of Thiorhodococcus mannitoliphagus and Thiorhodococcus minor, purple sulfur photosynthetic bacteria in the gammaproteobacterial family, Chromatiaceae.</title>
        <authorList>
            <person name="Aviles F.A."/>
            <person name="Meyer T.E."/>
            <person name="Kyndt J.A."/>
        </authorList>
    </citation>
    <scope>NUCLEOTIDE SEQUENCE [LARGE SCALE GENOMIC DNA]</scope>
    <source>
        <strain evidence="2 3">DSM 11518</strain>
    </source>
</reference>
<keyword evidence="3" id="KW-1185">Reference proteome</keyword>
<comment type="caution">
    <text evidence="2">The sequence shown here is derived from an EMBL/GenBank/DDBJ whole genome shotgun (WGS) entry which is preliminary data.</text>
</comment>
<organism evidence="2 3">
    <name type="scientific">Thiorhodococcus minor</name>
    <dbReference type="NCBI Taxonomy" id="57489"/>
    <lineage>
        <taxon>Bacteria</taxon>
        <taxon>Pseudomonadati</taxon>
        <taxon>Pseudomonadota</taxon>
        <taxon>Gammaproteobacteria</taxon>
        <taxon>Chromatiales</taxon>
        <taxon>Chromatiaceae</taxon>
        <taxon>Thiorhodococcus</taxon>
    </lineage>
</organism>
<evidence type="ECO:0000313" key="2">
    <source>
        <dbReference type="EMBL" id="NEV64622.1"/>
    </source>
</evidence>
<feature type="signal peptide" evidence="1">
    <location>
        <begin position="1"/>
        <end position="21"/>
    </location>
</feature>
<feature type="chain" id="PRO_5026828175" evidence="1">
    <location>
        <begin position="22"/>
        <end position="107"/>
    </location>
</feature>
<dbReference type="AlphaFoldDB" id="A0A6M0K4B6"/>